<keyword evidence="4" id="KW-1185">Reference proteome</keyword>
<evidence type="ECO:0000259" key="2">
    <source>
        <dbReference type="Pfam" id="PF18962"/>
    </source>
</evidence>
<comment type="caution">
    <text evidence="3">The sequence shown here is derived from an EMBL/GenBank/DDBJ whole genome shotgun (WGS) entry which is preliminary data.</text>
</comment>
<reference evidence="3 4" key="1">
    <citation type="submission" date="2019-09" db="EMBL/GenBank/DDBJ databases">
        <title>Genome sequence and assembly of Taibaiella sp.</title>
        <authorList>
            <person name="Chhetri G."/>
        </authorList>
    </citation>
    <scope>NUCLEOTIDE SEQUENCE [LARGE SCALE GENOMIC DNA]</scope>
    <source>
        <strain evidence="3 4">KVB11</strain>
    </source>
</reference>
<organism evidence="3 4">
    <name type="scientific">Taibaiella lutea</name>
    <dbReference type="NCBI Taxonomy" id="2608001"/>
    <lineage>
        <taxon>Bacteria</taxon>
        <taxon>Pseudomonadati</taxon>
        <taxon>Bacteroidota</taxon>
        <taxon>Chitinophagia</taxon>
        <taxon>Chitinophagales</taxon>
        <taxon>Chitinophagaceae</taxon>
        <taxon>Taibaiella</taxon>
    </lineage>
</organism>
<sequence length="766" mass="82624">MIRNLFIKVTAGLMVLACSQSFAATNYWQNFDGKTPPSRHALAVTTRDYTVFSLDQNAMKSFLSNVGTDPNQAQAIIIPTPDHKFMNFHIWKTPMMEKALADKYPDIQTFTAVSDDDPSVTAKVEYTMFGFSALVYNGANTFFIDAYNKDVDGYYVAYYKKDFYSTIQSVPCMVTEADQIKPADNGIPTEINTGDDGVTGNKVNGSVRHTYRLALSCTGEYAIAVGGANPTVSQILTIMSVTVDRINGYYEREFSVSMNLIGNNDAVIFLDPTTDPYACNNNLNCLIGEVNTTIGNVIGDANYDIGHILCTAGGGLAQLSAVCGGGKARGTSSSGGSNDIHVPLHEMGHQFGSNHTFSANTGGCNGNRGDATAYEPGGGISTMSYSGLCDPNNVGGPSDDYFHVSSLLEIGNFLAGQGSSCGTTATGTNPITVPDIKDTFYIPRNTPFELTAPIVTAPTNPTQTSVLFNWEQWDVLDAVATPDPVEANAASAAKGPLFKSYYPTTSRIRSYPEYTNINASTYGDGATGAGQRISKVSRDINFKLSVRSIYQGWGTFRFMDNTVYLKTDPNVHDFRATEPSADETWNPGETKTVKWVVPKDQPTVPDSVKCNWVNIYLSYDNGVTFPKLLVSNANGTAGSYTFTVPADVGYSTEGRVKVKGVGNAYFDIAKGKILINGTVTGIPKVSAVSNVSIYPNPANNQITVTNKTASTTLKLVMYNIIGQQVWSGQVKDQTNIQVGSFARGNYLIQVVNENTGERSAEKVVLK</sequence>
<dbReference type="InterPro" id="IPR026444">
    <property type="entry name" value="Secre_tail"/>
</dbReference>
<dbReference type="Pfam" id="PF18962">
    <property type="entry name" value="Por_Secre_tail"/>
    <property type="match status" value="1"/>
</dbReference>
<dbReference type="AlphaFoldDB" id="A0A5M6CW90"/>
<proteinExistence type="predicted"/>
<feature type="chain" id="PRO_5024354419" evidence="1">
    <location>
        <begin position="24"/>
        <end position="766"/>
    </location>
</feature>
<evidence type="ECO:0000256" key="1">
    <source>
        <dbReference type="SAM" id="SignalP"/>
    </source>
</evidence>
<dbReference type="Pfam" id="PF13583">
    <property type="entry name" value="Reprolysin_4"/>
    <property type="match status" value="1"/>
</dbReference>
<feature type="signal peptide" evidence="1">
    <location>
        <begin position="1"/>
        <end position="23"/>
    </location>
</feature>
<dbReference type="GO" id="GO:0008237">
    <property type="term" value="F:metallopeptidase activity"/>
    <property type="evidence" value="ECO:0007669"/>
    <property type="project" value="InterPro"/>
</dbReference>
<dbReference type="RefSeq" id="WP_150031751.1">
    <property type="nucleotide sequence ID" value="NZ_VWSH01000001.1"/>
</dbReference>
<dbReference type="NCBIfam" id="TIGR04183">
    <property type="entry name" value="Por_Secre_tail"/>
    <property type="match status" value="1"/>
</dbReference>
<evidence type="ECO:0000313" key="4">
    <source>
        <dbReference type="Proteomes" id="UP000323632"/>
    </source>
</evidence>
<protein>
    <submittedName>
        <fullName evidence="3">T9SS type A sorting domain-containing protein</fullName>
    </submittedName>
</protein>
<dbReference type="Gene3D" id="3.40.390.10">
    <property type="entry name" value="Collagenase (Catalytic Domain)"/>
    <property type="match status" value="1"/>
</dbReference>
<dbReference type="EMBL" id="VWSH01000001">
    <property type="protein sequence ID" value="KAA5537175.1"/>
    <property type="molecule type" value="Genomic_DNA"/>
</dbReference>
<feature type="domain" description="Secretion system C-terminal sorting" evidence="2">
    <location>
        <begin position="693"/>
        <end position="755"/>
    </location>
</feature>
<dbReference type="Proteomes" id="UP000323632">
    <property type="component" value="Unassembled WGS sequence"/>
</dbReference>
<gene>
    <name evidence="3" type="ORF">F0919_05745</name>
</gene>
<dbReference type="SUPFAM" id="SSF55486">
    <property type="entry name" value="Metalloproteases ('zincins'), catalytic domain"/>
    <property type="match status" value="1"/>
</dbReference>
<dbReference type="InterPro" id="IPR024079">
    <property type="entry name" value="MetalloPept_cat_dom_sf"/>
</dbReference>
<accession>A0A5M6CW90</accession>
<keyword evidence="1" id="KW-0732">Signal</keyword>
<name>A0A5M6CW90_9BACT</name>
<evidence type="ECO:0000313" key="3">
    <source>
        <dbReference type="EMBL" id="KAA5537175.1"/>
    </source>
</evidence>